<keyword evidence="7" id="KW-1185">Reference proteome</keyword>
<dbReference type="EMBL" id="FUWH01000004">
    <property type="protein sequence ID" value="SJZ73503.1"/>
    <property type="molecule type" value="Genomic_DNA"/>
</dbReference>
<feature type="domain" description="M23ase beta-sheet core" evidence="5">
    <location>
        <begin position="359"/>
        <end position="430"/>
    </location>
</feature>
<dbReference type="InterPro" id="IPR050570">
    <property type="entry name" value="Cell_wall_metabolism_enzyme"/>
</dbReference>
<keyword evidence="6" id="KW-0378">Hydrolase</keyword>
<reference evidence="6 7" key="1">
    <citation type="submission" date="2017-02" db="EMBL/GenBank/DDBJ databases">
        <authorList>
            <person name="Peterson S.W."/>
        </authorList>
    </citation>
    <scope>NUCLEOTIDE SEQUENCE [LARGE SCALE GENOMIC DNA]</scope>
    <source>
        <strain evidence="6 7">DSM 22335</strain>
    </source>
</reference>
<feature type="coiled-coil region" evidence="2">
    <location>
        <begin position="21"/>
        <end position="52"/>
    </location>
</feature>
<dbReference type="PANTHER" id="PTHR21666:SF289">
    <property type="entry name" value="L-ALA--D-GLU ENDOPEPTIDASE"/>
    <property type="match status" value="1"/>
</dbReference>
<dbReference type="CDD" id="cd12797">
    <property type="entry name" value="M23_peptidase"/>
    <property type="match status" value="1"/>
</dbReference>
<keyword evidence="2" id="KW-0175">Coiled coil</keyword>
<organism evidence="6 7">
    <name type="scientific">Sediminibacterium ginsengisoli</name>
    <dbReference type="NCBI Taxonomy" id="413434"/>
    <lineage>
        <taxon>Bacteria</taxon>
        <taxon>Pseudomonadati</taxon>
        <taxon>Bacteroidota</taxon>
        <taxon>Chitinophagia</taxon>
        <taxon>Chitinophagales</taxon>
        <taxon>Chitinophagaceae</taxon>
        <taxon>Sediminibacterium</taxon>
    </lineage>
</organism>
<sequence>MFKPLLCLFFSFCIAGMVCAQQATREELQKKEQELKKELADLTQQLNETTKNKKLSLSQLSIIKQKVNKRMELVNGISKQIKALDETIFMNERDIYRLGKELDTLRVKYAQSIVFAYKNRSSYEYLNFLFSATSFNDAIKRVAYLKSYRQNRETQANTIIKSEQLMKEKIGQLSINKKAQVATFQTQSEQLKELQEDKKQQDQVVAQLKGKEKEIANQLKEKEKQRQQMRNAIQAVIRRETEEAARKERLAKQKALEDAKKLQAANAAAANKPADAGTAPAKGSTAGTTPAKPKPVEPITLDNTPKNRTYSALESTPEGRETSIKFENNKGALPWPVDIGNVDVHFGIETIPGTKLTRNSDGIEIAVPQGTVVKSIADGEVSYVGEVSGEWTVMIRHGKYFTTYGHLSSVSVSRGQTMKAGSVLGRSGLNIDGDGSLSLMINNDKLQMMNPELWLKRRR</sequence>
<feature type="compositionally biased region" description="Polar residues" evidence="3">
    <location>
        <begin position="301"/>
        <end position="314"/>
    </location>
</feature>
<feature type="region of interest" description="Disordered" evidence="3">
    <location>
        <begin position="264"/>
        <end position="322"/>
    </location>
</feature>
<accession>A0A1T4N2J4</accession>
<dbReference type="AlphaFoldDB" id="A0A1T4N2J4"/>
<feature type="chain" id="PRO_5010525526" evidence="4">
    <location>
        <begin position="21"/>
        <end position="459"/>
    </location>
</feature>
<evidence type="ECO:0000256" key="2">
    <source>
        <dbReference type="SAM" id="Coils"/>
    </source>
</evidence>
<evidence type="ECO:0000313" key="6">
    <source>
        <dbReference type="EMBL" id="SJZ73503.1"/>
    </source>
</evidence>
<name>A0A1T4N2J4_9BACT</name>
<dbReference type="RefSeq" id="WP_176112947.1">
    <property type="nucleotide sequence ID" value="NZ_FUWH01000004.1"/>
</dbReference>
<keyword evidence="1 4" id="KW-0732">Signal</keyword>
<dbReference type="SUPFAM" id="SSF51261">
    <property type="entry name" value="Duplicated hybrid motif"/>
    <property type="match status" value="1"/>
</dbReference>
<feature type="compositionally biased region" description="Low complexity" evidence="3">
    <location>
        <begin position="264"/>
        <end position="281"/>
    </location>
</feature>
<dbReference type="STRING" id="413434.SAMN04488132_10464"/>
<dbReference type="Pfam" id="PF01551">
    <property type="entry name" value="Peptidase_M23"/>
    <property type="match status" value="1"/>
</dbReference>
<feature type="signal peptide" evidence="4">
    <location>
        <begin position="1"/>
        <end position="20"/>
    </location>
</feature>
<evidence type="ECO:0000313" key="7">
    <source>
        <dbReference type="Proteomes" id="UP000190888"/>
    </source>
</evidence>
<evidence type="ECO:0000256" key="4">
    <source>
        <dbReference type="SAM" id="SignalP"/>
    </source>
</evidence>
<dbReference type="InterPro" id="IPR011055">
    <property type="entry name" value="Dup_hybrid_motif"/>
</dbReference>
<dbReference type="InterPro" id="IPR016047">
    <property type="entry name" value="M23ase_b-sheet_dom"/>
</dbReference>
<evidence type="ECO:0000259" key="5">
    <source>
        <dbReference type="Pfam" id="PF01551"/>
    </source>
</evidence>
<protein>
    <submittedName>
        <fullName evidence="6">Septal ring factor EnvC, activator of murein hydrolases AmiA and AmiB</fullName>
    </submittedName>
</protein>
<dbReference type="Proteomes" id="UP000190888">
    <property type="component" value="Unassembled WGS sequence"/>
</dbReference>
<dbReference type="GO" id="GO:0004222">
    <property type="term" value="F:metalloendopeptidase activity"/>
    <property type="evidence" value="ECO:0007669"/>
    <property type="project" value="TreeGrafter"/>
</dbReference>
<evidence type="ECO:0000256" key="1">
    <source>
        <dbReference type="ARBA" id="ARBA00022729"/>
    </source>
</evidence>
<dbReference type="Gene3D" id="2.70.70.10">
    <property type="entry name" value="Glucose Permease (Domain IIA)"/>
    <property type="match status" value="1"/>
</dbReference>
<evidence type="ECO:0000256" key="3">
    <source>
        <dbReference type="SAM" id="MobiDB-lite"/>
    </source>
</evidence>
<dbReference type="PANTHER" id="PTHR21666">
    <property type="entry name" value="PEPTIDASE-RELATED"/>
    <property type="match status" value="1"/>
</dbReference>
<proteinExistence type="predicted"/>
<gene>
    <name evidence="6" type="ORF">SAMN04488132_10464</name>
</gene>
<dbReference type="Gene3D" id="6.10.250.3150">
    <property type="match status" value="1"/>
</dbReference>